<proteinExistence type="predicted"/>
<feature type="chain" id="PRO_5040112933" description="Transmembrane protein" evidence="3">
    <location>
        <begin position="22"/>
        <end position="159"/>
    </location>
</feature>
<dbReference type="PANTHER" id="PTHR37189:SF4">
    <property type="entry name" value="TRANSMEMBRANE PROTEIN"/>
    <property type="match status" value="1"/>
</dbReference>
<reference evidence="5" key="2">
    <citation type="submission" date="2025-08" db="UniProtKB">
        <authorList>
            <consortium name="RefSeq"/>
        </authorList>
    </citation>
    <scope>IDENTIFICATION</scope>
    <source>
        <tissue evidence="5">Leaf</tissue>
    </source>
</reference>
<name>A0A9R0IEX2_SPIOL</name>
<keyword evidence="2" id="KW-1133">Transmembrane helix</keyword>
<feature type="transmembrane region" description="Helical" evidence="2">
    <location>
        <begin position="92"/>
        <end position="117"/>
    </location>
</feature>
<dbReference type="AlphaFoldDB" id="A0A9R0IEX2"/>
<protein>
    <recommendedName>
        <fullName evidence="6">Transmembrane protein</fullName>
    </recommendedName>
</protein>
<evidence type="ECO:0000256" key="3">
    <source>
        <dbReference type="SAM" id="SignalP"/>
    </source>
</evidence>
<evidence type="ECO:0000313" key="5">
    <source>
        <dbReference type="RefSeq" id="XP_021846844.1"/>
    </source>
</evidence>
<dbReference type="GeneID" id="110786602"/>
<feature type="signal peptide" evidence="3">
    <location>
        <begin position="1"/>
        <end position="21"/>
    </location>
</feature>
<organism evidence="4 5">
    <name type="scientific">Spinacia oleracea</name>
    <name type="common">Spinach</name>
    <dbReference type="NCBI Taxonomy" id="3562"/>
    <lineage>
        <taxon>Eukaryota</taxon>
        <taxon>Viridiplantae</taxon>
        <taxon>Streptophyta</taxon>
        <taxon>Embryophyta</taxon>
        <taxon>Tracheophyta</taxon>
        <taxon>Spermatophyta</taxon>
        <taxon>Magnoliopsida</taxon>
        <taxon>eudicotyledons</taxon>
        <taxon>Gunneridae</taxon>
        <taxon>Pentapetalae</taxon>
        <taxon>Caryophyllales</taxon>
        <taxon>Chenopodiaceae</taxon>
        <taxon>Chenopodioideae</taxon>
        <taxon>Anserineae</taxon>
        <taxon>Spinacia</taxon>
    </lineage>
</organism>
<dbReference type="KEGG" id="soe:110786602"/>
<gene>
    <name evidence="5" type="primary">LOC110786602</name>
</gene>
<evidence type="ECO:0000256" key="1">
    <source>
        <dbReference type="SAM" id="MobiDB-lite"/>
    </source>
</evidence>
<evidence type="ECO:0000313" key="4">
    <source>
        <dbReference type="Proteomes" id="UP000813463"/>
    </source>
</evidence>
<dbReference type="Proteomes" id="UP000813463">
    <property type="component" value="Chromosome 4"/>
</dbReference>
<sequence length="159" mass="17242">MERLFSITIITLLILLVIVVGESRELRPSEHGLPFQNLPEKSPDMVVFFGDQDSPPEKKPPAIVGSMNETASSDTWWRESPGKRKEIKLSKALMIATVVCGCIGVVLLLAAAFLFALNFYRRISEASSASAVASDNVNHSASVSAVTVDNATVPNKQEI</sequence>
<keyword evidence="4" id="KW-1185">Reference proteome</keyword>
<reference evidence="4" key="1">
    <citation type="journal article" date="2021" name="Nat. Commun.">
        <title>Genomic analyses provide insights into spinach domestication and the genetic basis of agronomic traits.</title>
        <authorList>
            <person name="Cai X."/>
            <person name="Sun X."/>
            <person name="Xu C."/>
            <person name="Sun H."/>
            <person name="Wang X."/>
            <person name="Ge C."/>
            <person name="Zhang Z."/>
            <person name="Wang Q."/>
            <person name="Fei Z."/>
            <person name="Jiao C."/>
            <person name="Wang Q."/>
        </authorList>
    </citation>
    <scope>NUCLEOTIDE SEQUENCE [LARGE SCALE GENOMIC DNA]</scope>
    <source>
        <strain evidence="4">cv. Varoflay</strain>
    </source>
</reference>
<keyword evidence="2" id="KW-0472">Membrane</keyword>
<evidence type="ECO:0008006" key="6">
    <source>
        <dbReference type="Google" id="ProtNLM"/>
    </source>
</evidence>
<dbReference type="OrthoDB" id="1107534at2759"/>
<evidence type="ECO:0000256" key="2">
    <source>
        <dbReference type="SAM" id="Phobius"/>
    </source>
</evidence>
<accession>A0A9R0IEX2</accession>
<dbReference type="RefSeq" id="XP_021846844.1">
    <property type="nucleotide sequence ID" value="XM_021991152.2"/>
</dbReference>
<dbReference type="PANTHER" id="PTHR37189">
    <property type="entry name" value="CONCANAVALIN A-LIKE LECTIN/GLUCANASE DOMAIN-CONTAINING PROTEIN-RELATED"/>
    <property type="match status" value="1"/>
</dbReference>
<feature type="region of interest" description="Disordered" evidence="1">
    <location>
        <begin position="54"/>
        <end position="76"/>
    </location>
</feature>
<keyword evidence="3" id="KW-0732">Signal</keyword>
<keyword evidence="2" id="KW-0812">Transmembrane</keyword>